<keyword evidence="4" id="KW-0238">DNA-binding</keyword>
<dbReference type="Pfam" id="PF08281">
    <property type="entry name" value="Sigma70_r4_2"/>
    <property type="match status" value="1"/>
</dbReference>
<evidence type="ECO:0000259" key="7">
    <source>
        <dbReference type="Pfam" id="PF04542"/>
    </source>
</evidence>
<accession>A0ABT1RW29</accession>
<dbReference type="Proteomes" id="UP001524473">
    <property type="component" value="Unassembled WGS sequence"/>
</dbReference>
<gene>
    <name evidence="9" type="ORF">NE695_03015</name>
</gene>
<dbReference type="PANTHER" id="PTHR43133">
    <property type="entry name" value="RNA POLYMERASE ECF-TYPE SIGMA FACTO"/>
    <property type="match status" value="1"/>
</dbReference>
<dbReference type="InterPro" id="IPR007627">
    <property type="entry name" value="RNA_pol_sigma70_r2"/>
</dbReference>
<dbReference type="Pfam" id="PF04542">
    <property type="entry name" value="Sigma70_r2"/>
    <property type="match status" value="1"/>
</dbReference>
<dbReference type="PANTHER" id="PTHR43133:SF8">
    <property type="entry name" value="RNA POLYMERASE SIGMA FACTOR HI_1459-RELATED"/>
    <property type="match status" value="1"/>
</dbReference>
<reference evidence="9 10" key="1">
    <citation type="submission" date="2022-06" db="EMBL/GenBank/DDBJ databases">
        <title>Isolation of gut microbiota from human fecal samples.</title>
        <authorList>
            <person name="Pamer E.G."/>
            <person name="Barat B."/>
            <person name="Waligurski E."/>
            <person name="Medina S."/>
            <person name="Paddock L."/>
            <person name="Mostad J."/>
        </authorList>
    </citation>
    <scope>NUCLEOTIDE SEQUENCE [LARGE SCALE GENOMIC DNA]</scope>
    <source>
        <strain evidence="9 10">DFI.9.73</strain>
    </source>
</reference>
<keyword evidence="6" id="KW-0812">Transmembrane</keyword>
<feature type="domain" description="RNA polymerase sigma factor 70 region 4 type 2" evidence="8">
    <location>
        <begin position="118"/>
        <end position="165"/>
    </location>
</feature>
<dbReference type="GeneID" id="90531596"/>
<feature type="domain" description="RNA polymerase sigma-70 region 2" evidence="7">
    <location>
        <begin position="24"/>
        <end position="91"/>
    </location>
</feature>
<dbReference type="EMBL" id="JANFZH010000004">
    <property type="protein sequence ID" value="MCQ4838884.1"/>
    <property type="molecule type" value="Genomic_DNA"/>
</dbReference>
<keyword evidence="2" id="KW-0805">Transcription regulation</keyword>
<dbReference type="SUPFAM" id="SSF88659">
    <property type="entry name" value="Sigma3 and sigma4 domains of RNA polymerase sigma factors"/>
    <property type="match status" value="1"/>
</dbReference>
<comment type="similarity">
    <text evidence="1">Belongs to the sigma-70 factor family. ECF subfamily.</text>
</comment>
<dbReference type="InterPro" id="IPR036388">
    <property type="entry name" value="WH-like_DNA-bd_sf"/>
</dbReference>
<evidence type="ECO:0000256" key="1">
    <source>
        <dbReference type="ARBA" id="ARBA00010641"/>
    </source>
</evidence>
<dbReference type="InterPro" id="IPR039425">
    <property type="entry name" value="RNA_pol_sigma-70-like"/>
</dbReference>
<evidence type="ECO:0000256" key="3">
    <source>
        <dbReference type="ARBA" id="ARBA00023082"/>
    </source>
</evidence>
<dbReference type="SUPFAM" id="SSF88946">
    <property type="entry name" value="Sigma2 domain of RNA polymerase sigma factors"/>
    <property type="match status" value="1"/>
</dbReference>
<dbReference type="Gene3D" id="1.10.10.10">
    <property type="entry name" value="Winged helix-like DNA-binding domain superfamily/Winged helix DNA-binding domain"/>
    <property type="match status" value="1"/>
</dbReference>
<evidence type="ECO:0000313" key="9">
    <source>
        <dbReference type="EMBL" id="MCQ4838884.1"/>
    </source>
</evidence>
<feature type="transmembrane region" description="Helical" evidence="6">
    <location>
        <begin position="215"/>
        <end position="236"/>
    </location>
</feature>
<name>A0ABT1RW29_9FIRM</name>
<dbReference type="InterPro" id="IPR013249">
    <property type="entry name" value="RNA_pol_sigma70_r4_t2"/>
</dbReference>
<keyword evidence="10" id="KW-1185">Reference proteome</keyword>
<evidence type="ECO:0000313" key="10">
    <source>
        <dbReference type="Proteomes" id="UP001524473"/>
    </source>
</evidence>
<keyword evidence="5" id="KW-0804">Transcription</keyword>
<keyword evidence="6" id="KW-1133">Transmembrane helix</keyword>
<dbReference type="InterPro" id="IPR013325">
    <property type="entry name" value="RNA_pol_sigma_r2"/>
</dbReference>
<keyword evidence="6" id="KW-0472">Membrane</keyword>
<evidence type="ECO:0000256" key="4">
    <source>
        <dbReference type="ARBA" id="ARBA00023125"/>
    </source>
</evidence>
<proteinExistence type="inferred from homology"/>
<organism evidence="9 10">
    <name type="scientific">Neglectibacter timonensis</name>
    <dbReference type="NCBI Taxonomy" id="1776382"/>
    <lineage>
        <taxon>Bacteria</taxon>
        <taxon>Bacillati</taxon>
        <taxon>Bacillota</taxon>
        <taxon>Clostridia</taxon>
        <taxon>Eubacteriales</taxon>
        <taxon>Oscillospiraceae</taxon>
        <taxon>Neglectibacter</taxon>
    </lineage>
</organism>
<dbReference type="RefSeq" id="WP_066861643.1">
    <property type="nucleotide sequence ID" value="NZ_CABKVV010000012.1"/>
</dbReference>
<feature type="transmembrane region" description="Helical" evidence="6">
    <location>
        <begin position="171"/>
        <end position="195"/>
    </location>
</feature>
<evidence type="ECO:0000256" key="2">
    <source>
        <dbReference type="ARBA" id="ARBA00023015"/>
    </source>
</evidence>
<dbReference type="Gene3D" id="1.10.1740.10">
    <property type="match status" value="1"/>
</dbReference>
<dbReference type="NCBIfam" id="TIGR02937">
    <property type="entry name" value="sigma70-ECF"/>
    <property type="match status" value="1"/>
</dbReference>
<protein>
    <submittedName>
        <fullName evidence="9">Sigma-70 family RNA polymerase sigma factor</fullName>
    </submittedName>
</protein>
<evidence type="ECO:0000256" key="6">
    <source>
        <dbReference type="SAM" id="Phobius"/>
    </source>
</evidence>
<keyword evidence="3" id="KW-0731">Sigma factor</keyword>
<evidence type="ECO:0000256" key="5">
    <source>
        <dbReference type="ARBA" id="ARBA00023163"/>
    </source>
</evidence>
<dbReference type="InterPro" id="IPR014284">
    <property type="entry name" value="RNA_pol_sigma-70_dom"/>
</dbReference>
<dbReference type="InterPro" id="IPR013324">
    <property type="entry name" value="RNA_pol_sigma_r3/r4-like"/>
</dbReference>
<sequence>MNPSKLATLLSRVKDGDGAAFEELYRCYFHRVFAVALSILKNEEDGKDAAQTVMTKLLLLPMDAFPASGENTWLYVITKNEALGILRKKNRESSASPEFWADIPDPRSELDQLLDLEAYRKLVQPLDGISREIVTLKILGGFTHREIAESLHLPAGTVRWKYHAAVHSLRLLWGDLAAFFLFLALSLASVPSLLREPAAGAEGSAAPLAPASLEIFPFFCFALPALLFLILFLPLLRTVRKRRKSAVDAADKPIK</sequence>
<comment type="caution">
    <text evidence="9">The sequence shown here is derived from an EMBL/GenBank/DDBJ whole genome shotgun (WGS) entry which is preliminary data.</text>
</comment>
<evidence type="ECO:0000259" key="8">
    <source>
        <dbReference type="Pfam" id="PF08281"/>
    </source>
</evidence>